<dbReference type="OrthoDB" id="5572844at2759"/>
<dbReference type="InterPro" id="IPR018608">
    <property type="entry name" value="Gti1/Pac2"/>
</dbReference>
<gene>
    <name evidence="2" type="ORF">JAAARDRAFT_71140</name>
</gene>
<dbReference type="Proteomes" id="UP000027265">
    <property type="component" value="Unassembled WGS sequence"/>
</dbReference>
<dbReference type="AlphaFoldDB" id="A0A067PLT4"/>
<accession>A0A067PLT4</accession>
<dbReference type="Pfam" id="PF09729">
    <property type="entry name" value="Gti1_Pac2"/>
    <property type="match status" value="1"/>
</dbReference>
<sequence length="299" mass="33876">MALQRPTCTGVRLRSTSDAHVIFHAVSLGILPMVTRRLDTEERRSIVPGAVFVWEERSPNTEATGLGIERWTDSIKWGPSRVRDDFLLYNEKEVDMNLEPFGPSKAFRSPSPSGRTWGDPADRLVKQTYSVFVERSTGRRKWHLIAYFTQESLDYLRTIRDIPQLASLRVPEGMYRKARLAKGRSREDYMFDRQPSPIAPYGDPHTPLPEIVSPPTPSSPSESPVTYSMPPISALTPPGWHEQMPARVVNHTPRLSFPSPNLQKGTTLLAPLSYLENVPHTRRHPMDEKALSSFHARLA</sequence>
<evidence type="ECO:0000313" key="3">
    <source>
        <dbReference type="Proteomes" id="UP000027265"/>
    </source>
</evidence>
<reference evidence="3" key="1">
    <citation type="journal article" date="2014" name="Proc. Natl. Acad. Sci. U.S.A.">
        <title>Extensive sampling of basidiomycete genomes demonstrates inadequacy of the white-rot/brown-rot paradigm for wood decay fungi.</title>
        <authorList>
            <person name="Riley R."/>
            <person name="Salamov A.A."/>
            <person name="Brown D.W."/>
            <person name="Nagy L.G."/>
            <person name="Floudas D."/>
            <person name="Held B.W."/>
            <person name="Levasseur A."/>
            <person name="Lombard V."/>
            <person name="Morin E."/>
            <person name="Otillar R."/>
            <person name="Lindquist E.A."/>
            <person name="Sun H."/>
            <person name="LaButti K.M."/>
            <person name="Schmutz J."/>
            <person name="Jabbour D."/>
            <person name="Luo H."/>
            <person name="Baker S.E."/>
            <person name="Pisabarro A.G."/>
            <person name="Walton J.D."/>
            <person name="Blanchette R.A."/>
            <person name="Henrissat B."/>
            <person name="Martin F."/>
            <person name="Cullen D."/>
            <person name="Hibbett D.S."/>
            <person name="Grigoriev I.V."/>
        </authorList>
    </citation>
    <scope>NUCLEOTIDE SEQUENCE [LARGE SCALE GENOMIC DNA]</scope>
    <source>
        <strain evidence="3">MUCL 33604</strain>
    </source>
</reference>
<keyword evidence="3" id="KW-1185">Reference proteome</keyword>
<evidence type="ECO:0008006" key="4">
    <source>
        <dbReference type="Google" id="ProtNLM"/>
    </source>
</evidence>
<dbReference type="HOGENOM" id="CLU_028895_2_0_1"/>
<dbReference type="GO" id="GO:0003677">
    <property type="term" value="F:DNA binding"/>
    <property type="evidence" value="ECO:0007669"/>
    <property type="project" value="TreeGrafter"/>
</dbReference>
<proteinExistence type="predicted"/>
<dbReference type="EMBL" id="KL197724">
    <property type="protein sequence ID" value="KDQ55794.1"/>
    <property type="molecule type" value="Genomic_DNA"/>
</dbReference>
<dbReference type="PANTHER" id="PTHR28027">
    <property type="entry name" value="TRANSCRIPTIONAL REGULATOR MIT1"/>
    <property type="match status" value="1"/>
</dbReference>
<organism evidence="2 3">
    <name type="scientific">Jaapia argillacea MUCL 33604</name>
    <dbReference type="NCBI Taxonomy" id="933084"/>
    <lineage>
        <taxon>Eukaryota</taxon>
        <taxon>Fungi</taxon>
        <taxon>Dikarya</taxon>
        <taxon>Basidiomycota</taxon>
        <taxon>Agaricomycotina</taxon>
        <taxon>Agaricomycetes</taxon>
        <taxon>Agaricomycetidae</taxon>
        <taxon>Jaapiales</taxon>
        <taxon>Jaapiaceae</taxon>
        <taxon>Jaapia</taxon>
    </lineage>
</organism>
<feature type="region of interest" description="Disordered" evidence="1">
    <location>
        <begin position="199"/>
        <end position="226"/>
    </location>
</feature>
<evidence type="ECO:0000313" key="2">
    <source>
        <dbReference type="EMBL" id="KDQ55794.1"/>
    </source>
</evidence>
<name>A0A067PLT4_9AGAM</name>
<dbReference type="InParanoid" id="A0A067PLT4"/>
<protein>
    <recommendedName>
        <fullName evidence="4">cAMP-independent regulatory protein pac2</fullName>
    </recommendedName>
</protein>
<dbReference type="PANTHER" id="PTHR28027:SF1">
    <property type="entry name" value="CAMP INDEPENDENT REGULATORY PROTEIN (AFU_ORTHOLOGUE AFUA_3G09640)"/>
    <property type="match status" value="1"/>
</dbReference>
<evidence type="ECO:0000256" key="1">
    <source>
        <dbReference type="SAM" id="MobiDB-lite"/>
    </source>
</evidence>